<dbReference type="GO" id="GO:0019464">
    <property type="term" value="P:glycine decarboxylation via glycine cleavage system"/>
    <property type="evidence" value="ECO:0007669"/>
    <property type="project" value="UniProtKB-UniRule"/>
</dbReference>
<dbReference type="PROSITE" id="PS50968">
    <property type="entry name" value="BIOTINYL_LIPOYL"/>
    <property type="match status" value="1"/>
</dbReference>
<evidence type="ECO:0000259" key="5">
    <source>
        <dbReference type="PROSITE" id="PS50968"/>
    </source>
</evidence>
<dbReference type="InterPro" id="IPR000089">
    <property type="entry name" value="Biotin_lipoyl"/>
</dbReference>
<comment type="subunit">
    <text evidence="3">The glycine cleavage system is composed of four proteins: P, T, L and H.</text>
</comment>
<dbReference type="GO" id="GO:0009249">
    <property type="term" value="P:protein lipoylation"/>
    <property type="evidence" value="ECO:0007669"/>
    <property type="project" value="TreeGrafter"/>
</dbReference>
<reference evidence="6" key="1">
    <citation type="submission" date="2022-03" db="EMBL/GenBank/DDBJ databases">
        <title>Complete genome sequence of Caldinitratiruptor microaerophilus.</title>
        <authorList>
            <person name="Mukaiyama R."/>
            <person name="Nishiyama T."/>
            <person name="Ueda K."/>
        </authorList>
    </citation>
    <scope>NUCLEOTIDE SEQUENCE</scope>
    <source>
        <strain evidence="6">JCM 16183</strain>
    </source>
</reference>
<dbReference type="InterPro" id="IPR017453">
    <property type="entry name" value="GCV_H_sub"/>
</dbReference>
<dbReference type="RefSeq" id="WP_264844310.1">
    <property type="nucleotide sequence ID" value="NZ_AP025628.1"/>
</dbReference>
<evidence type="ECO:0000256" key="1">
    <source>
        <dbReference type="ARBA" id="ARBA00009249"/>
    </source>
</evidence>
<feature type="domain" description="Lipoyl-binding" evidence="5">
    <location>
        <begin position="25"/>
        <end position="107"/>
    </location>
</feature>
<dbReference type="CDD" id="cd06848">
    <property type="entry name" value="GCS_H"/>
    <property type="match status" value="1"/>
</dbReference>
<evidence type="ECO:0000256" key="4">
    <source>
        <dbReference type="PIRSR" id="PIRSR617453-50"/>
    </source>
</evidence>
<dbReference type="EMBL" id="AP025628">
    <property type="protein sequence ID" value="BDG60240.1"/>
    <property type="molecule type" value="Genomic_DNA"/>
</dbReference>
<dbReference type="InterPro" id="IPR003016">
    <property type="entry name" value="2-oxoA_DH_lipoyl-BS"/>
</dbReference>
<dbReference type="GO" id="GO:0005829">
    <property type="term" value="C:cytosol"/>
    <property type="evidence" value="ECO:0007669"/>
    <property type="project" value="TreeGrafter"/>
</dbReference>
<evidence type="ECO:0000313" key="6">
    <source>
        <dbReference type="EMBL" id="BDG60240.1"/>
    </source>
</evidence>
<dbReference type="SUPFAM" id="SSF51230">
    <property type="entry name" value="Single hybrid motif"/>
    <property type="match status" value="1"/>
</dbReference>
<dbReference type="AlphaFoldDB" id="A0AA35CJ67"/>
<dbReference type="PROSITE" id="PS00189">
    <property type="entry name" value="LIPOYL"/>
    <property type="match status" value="1"/>
</dbReference>
<dbReference type="PANTHER" id="PTHR11715:SF3">
    <property type="entry name" value="GLYCINE CLEAVAGE SYSTEM H PROTEIN-RELATED"/>
    <property type="match status" value="1"/>
</dbReference>
<name>A0AA35CJ67_9FIRM</name>
<comment type="similarity">
    <text evidence="1 3">Belongs to the GcvH family.</text>
</comment>
<proteinExistence type="inferred from homology"/>
<accession>A0AA35CJ67</accession>
<dbReference type="NCBIfam" id="NF002270">
    <property type="entry name" value="PRK01202.1"/>
    <property type="match status" value="1"/>
</dbReference>
<dbReference type="KEGG" id="cmic:caldi_13300"/>
<evidence type="ECO:0000256" key="2">
    <source>
        <dbReference type="ARBA" id="ARBA00022823"/>
    </source>
</evidence>
<comment type="function">
    <text evidence="3">The glycine cleavage system catalyzes the degradation of glycine. The H protein shuttles the methylamine group of glycine from the P protein to the T protein.</text>
</comment>
<evidence type="ECO:0000256" key="3">
    <source>
        <dbReference type="HAMAP-Rule" id="MF_00272"/>
    </source>
</evidence>
<feature type="modified residue" description="N6-lipoyllysine" evidence="3 4">
    <location>
        <position position="66"/>
    </location>
</feature>
<dbReference type="GO" id="GO:0005960">
    <property type="term" value="C:glycine cleavage complex"/>
    <property type="evidence" value="ECO:0007669"/>
    <property type="project" value="InterPro"/>
</dbReference>
<dbReference type="Gene3D" id="2.40.50.100">
    <property type="match status" value="1"/>
</dbReference>
<comment type="cofactor">
    <cofactor evidence="3">
        <name>(R)-lipoate</name>
        <dbReference type="ChEBI" id="CHEBI:83088"/>
    </cofactor>
    <text evidence="3">Binds 1 lipoyl cofactor covalently.</text>
</comment>
<dbReference type="InterPro" id="IPR033753">
    <property type="entry name" value="GCV_H/Fam206"/>
</dbReference>
<gene>
    <name evidence="6" type="primary">gcvH_2</name>
    <name evidence="3" type="synonym">gcvH</name>
    <name evidence="6" type="ORF">caldi_13300</name>
</gene>
<dbReference type="HAMAP" id="MF_00272">
    <property type="entry name" value="GcvH"/>
    <property type="match status" value="1"/>
</dbReference>
<keyword evidence="2 3" id="KW-0450">Lipoyl</keyword>
<dbReference type="Proteomes" id="UP001163687">
    <property type="component" value="Chromosome"/>
</dbReference>
<dbReference type="Pfam" id="PF01597">
    <property type="entry name" value="GCV_H"/>
    <property type="match status" value="1"/>
</dbReference>
<sequence>MADLHYPADLRYTKEHEWIRVEGNVGTVGITAFAQDQLGDVVFVEVPAVGAEVVQGKQFGTVESVKTVSDLFSPVSGKVVEVNKALEDHPELVNQDPYGQGWMIKVELKDPAELDALMDSAAYQAFLKEAGH</sequence>
<keyword evidence="7" id="KW-1185">Reference proteome</keyword>
<organism evidence="6 7">
    <name type="scientific">Caldinitratiruptor microaerophilus</name>
    <dbReference type="NCBI Taxonomy" id="671077"/>
    <lineage>
        <taxon>Bacteria</taxon>
        <taxon>Bacillati</taxon>
        <taxon>Bacillota</taxon>
        <taxon>Clostridia</taxon>
        <taxon>Eubacteriales</taxon>
        <taxon>Symbiobacteriaceae</taxon>
        <taxon>Caldinitratiruptor</taxon>
    </lineage>
</organism>
<dbReference type="InterPro" id="IPR002930">
    <property type="entry name" value="GCV_H"/>
</dbReference>
<evidence type="ECO:0000313" key="7">
    <source>
        <dbReference type="Proteomes" id="UP001163687"/>
    </source>
</evidence>
<protein>
    <recommendedName>
        <fullName evidence="3">Glycine cleavage system H protein</fullName>
    </recommendedName>
</protein>
<dbReference type="NCBIfam" id="TIGR00527">
    <property type="entry name" value="gcvH"/>
    <property type="match status" value="1"/>
</dbReference>
<dbReference type="InterPro" id="IPR011053">
    <property type="entry name" value="Single_hybrid_motif"/>
</dbReference>
<dbReference type="PANTHER" id="PTHR11715">
    <property type="entry name" value="GLYCINE CLEAVAGE SYSTEM H PROTEIN"/>
    <property type="match status" value="1"/>
</dbReference>